<dbReference type="Proteomes" id="UP001595923">
    <property type="component" value="Unassembled WGS sequence"/>
</dbReference>
<reference evidence="3" key="1">
    <citation type="journal article" date="2019" name="Int. J. Syst. Evol. Microbiol.">
        <title>The Global Catalogue of Microorganisms (GCM) 10K type strain sequencing project: providing services to taxonomists for standard genome sequencing and annotation.</title>
        <authorList>
            <consortium name="The Broad Institute Genomics Platform"/>
            <consortium name="The Broad Institute Genome Sequencing Center for Infectious Disease"/>
            <person name="Wu L."/>
            <person name="Ma J."/>
        </authorList>
    </citation>
    <scope>NUCLEOTIDE SEQUENCE [LARGE SCALE GENOMIC DNA]</scope>
    <source>
        <strain evidence="3">XZYJ18</strain>
    </source>
</reference>
<name>A0ABV9DQA7_9ACTN</name>
<evidence type="ECO:0000313" key="3">
    <source>
        <dbReference type="Proteomes" id="UP001595923"/>
    </source>
</evidence>
<evidence type="ECO:0000313" key="2">
    <source>
        <dbReference type="EMBL" id="MFC4560951.1"/>
    </source>
</evidence>
<dbReference type="InterPro" id="IPR037523">
    <property type="entry name" value="VOC_core"/>
</dbReference>
<feature type="domain" description="VOC" evidence="1">
    <location>
        <begin position="1"/>
        <end position="114"/>
    </location>
</feature>
<comment type="caution">
    <text evidence="2">The sequence shown here is derived from an EMBL/GenBank/DDBJ whole genome shotgun (WGS) entry which is preliminary data.</text>
</comment>
<proteinExistence type="predicted"/>
<protein>
    <submittedName>
        <fullName evidence="2">VOC family protein</fullName>
    </submittedName>
</protein>
<sequence>MRLVYVLDTNDLRLAGEFWTAALGFEPVDVPNRPYLELKDPNGRWPDLLLQEVPEPKTGKNRMHLDMVVPDLHAEVPRLLALGAVHREGPVEEAHHRVVVLADPEGNEFCVIDHLTGGGTAR</sequence>
<dbReference type="PROSITE" id="PS51819">
    <property type="entry name" value="VOC"/>
    <property type="match status" value="1"/>
</dbReference>
<dbReference type="SUPFAM" id="SSF54593">
    <property type="entry name" value="Glyoxalase/Bleomycin resistance protein/Dihydroxybiphenyl dioxygenase"/>
    <property type="match status" value="1"/>
</dbReference>
<dbReference type="RefSeq" id="WP_378571522.1">
    <property type="nucleotide sequence ID" value="NZ_JBHSFQ010000002.1"/>
</dbReference>
<dbReference type="InterPro" id="IPR029068">
    <property type="entry name" value="Glyas_Bleomycin-R_OHBP_Dase"/>
</dbReference>
<dbReference type="Pfam" id="PF18029">
    <property type="entry name" value="Glyoxalase_6"/>
    <property type="match status" value="1"/>
</dbReference>
<gene>
    <name evidence="2" type="ORF">ACFO4E_03660</name>
</gene>
<dbReference type="PANTHER" id="PTHR35908">
    <property type="entry name" value="HYPOTHETICAL FUSION PROTEIN"/>
    <property type="match status" value="1"/>
</dbReference>
<dbReference type="InterPro" id="IPR041581">
    <property type="entry name" value="Glyoxalase_6"/>
</dbReference>
<dbReference type="CDD" id="cd06587">
    <property type="entry name" value="VOC"/>
    <property type="match status" value="1"/>
</dbReference>
<evidence type="ECO:0000259" key="1">
    <source>
        <dbReference type="PROSITE" id="PS51819"/>
    </source>
</evidence>
<dbReference type="Gene3D" id="3.10.180.10">
    <property type="entry name" value="2,3-Dihydroxybiphenyl 1,2-Dioxygenase, domain 1"/>
    <property type="match status" value="1"/>
</dbReference>
<keyword evidence="3" id="KW-1185">Reference proteome</keyword>
<dbReference type="PANTHER" id="PTHR35908:SF1">
    <property type="entry name" value="CONSERVED PROTEIN"/>
    <property type="match status" value="1"/>
</dbReference>
<organism evidence="2 3">
    <name type="scientific">Nocardiopsis mangrovi</name>
    <dbReference type="NCBI Taxonomy" id="1179818"/>
    <lineage>
        <taxon>Bacteria</taxon>
        <taxon>Bacillati</taxon>
        <taxon>Actinomycetota</taxon>
        <taxon>Actinomycetes</taxon>
        <taxon>Streptosporangiales</taxon>
        <taxon>Nocardiopsidaceae</taxon>
        <taxon>Nocardiopsis</taxon>
    </lineage>
</organism>
<accession>A0ABV9DQA7</accession>
<dbReference type="EMBL" id="JBHSFQ010000002">
    <property type="protein sequence ID" value="MFC4560951.1"/>
    <property type="molecule type" value="Genomic_DNA"/>
</dbReference>